<keyword evidence="1" id="KW-1133">Transmembrane helix</keyword>
<evidence type="ECO:0000313" key="2">
    <source>
        <dbReference type="EMBL" id="JAE11721.1"/>
    </source>
</evidence>
<organism evidence="2">
    <name type="scientific">Arundo donax</name>
    <name type="common">Giant reed</name>
    <name type="synonym">Donax arundinaceus</name>
    <dbReference type="NCBI Taxonomy" id="35708"/>
    <lineage>
        <taxon>Eukaryota</taxon>
        <taxon>Viridiplantae</taxon>
        <taxon>Streptophyta</taxon>
        <taxon>Embryophyta</taxon>
        <taxon>Tracheophyta</taxon>
        <taxon>Spermatophyta</taxon>
        <taxon>Magnoliopsida</taxon>
        <taxon>Liliopsida</taxon>
        <taxon>Poales</taxon>
        <taxon>Poaceae</taxon>
        <taxon>PACMAD clade</taxon>
        <taxon>Arundinoideae</taxon>
        <taxon>Arundineae</taxon>
        <taxon>Arundo</taxon>
    </lineage>
</organism>
<reference evidence="2" key="2">
    <citation type="journal article" date="2015" name="Data Brief">
        <title>Shoot transcriptome of the giant reed, Arundo donax.</title>
        <authorList>
            <person name="Barrero R.A."/>
            <person name="Guerrero F.D."/>
            <person name="Moolhuijzen P."/>
            <person name="Goolsby J.A."/>
            <person name="Tidwell J."/>
            <person name="Bellgard S.E."/>
            <person name="Bellgard M.I."/>
        </authorList>
    </citation>
    <scope>NUCLEOTIDE SEQUENCE</scope>
    <source>
        <tissue evidence="2">Shoot tissue taken approximately 20 cm above the soil surface</tissue>
    </source>
</reference>
<dbReference type="AlphaFoldDB" id="A0A0A9FN44"/>
<keyword evidence="1" id="KW-0812">Transmembrane</keyword>
<protein>
    <submittedName>
        <fullName evidence="2">Uncharacterized protein</fullName>
    </submittedName>
</protein>
<sequence>MCKCRFCLINIELLCSIIMTFTKVLITI</sequence>
<reference evidence="2" key="1">
    <citation type="submission" date="2014-09" db="EMBL/GenBank/DDBJ databases">
        <authorList>
            <person name="Magalhaes I.L.F."/>
            <person name="Oliveira U."/>
            <person name="Santos F.R."/>
            <person name="Vidigal T.H.D.A."/>
            <person name="Brescovit A.D."/>
            <person name="Santos A.J."/>
        </authorList>
    </citation>
    <scope>NUCLEOTIDE SEQUENCE</scope>
    <source>
        <tissue evidence="2">Shoot tissue taken approximately 20 cm above the soil surface</tissue>
    </source>
</reference>
<evidence type="ECO:0000256" key="1">
    <source>
        <dbReference type="SAM" id="Phobius"/>
    </source>
</evidence>
<dbReference type="EMBL" id="GBRH01186175">
    <property type="protein sequence ID" value="JAE11721.1"/>
    <property type="molecule type" value="Transcribed_RNA"/>
</dbReference>
<name>A0A0A9FN44_ARUDO</name>
<accession>A0A0A9FN44</accession>
<keyword evidence="1" id="KW-0472">Membrane</keyword>
<feature type="transmembrane region" description="Helical" evidence="1">
    <location>
        <begin position="7"/>
        <end position="26"/>
    </location>
</feature>
<proteinExistence type="predicted"/>